<accession>A0A8X6V1J2</accession>
<dbReference type="Proteomes" id="UP000887159">
    <property type="component" value="Unassembled WGS sequence"/>
</dbReference>
<gene>
    <name evidence="1" type="primary">NCL1_60643</name>
    <name evidence="1" type="ORF">TNCV_5075691</name>
</gene>
<comment type="caution">
    <text evidence="1">The sequence shown here is derived from an EMBL/GenBank/DDBJ whole genome shotgun (WGS) entry which is preliminary data.</text>
</comment>
<evidence type="ECO:0000313" key="2">
    <source>
        <dbReference type="Proteomes" id="UP000887159"/>
    </source>
</evidence>
<sequence length="144" mass="16970">MLLRLLATSTVRSQRCSKLFANRGLNIHQCAKKIRALQTVLEAKREEFVDDTLLYAKSLCEEFEISFEPTRRIRRKHIFGDGSKDVLLSYEDDLRRTMFHSIDRITPEIRETFQQLQNIAQKYAFLRPEVILSKDELRPSSSRH</sequence>
<dbReference type="AlphaFoldDB" id="A0A8X6V1J2"/>
<evidence type="ECO:0000313" key="1">
    <source>
        <dbReference type="EMBL" id="GFY01102.1"/>
    </source>
</evidence>
<keyword evidence="2" id="KW-1185">Reference proteome</keyword>
<name>A0A8X6V1J2_TRICX</name>
<protein>
    <submittedName>
        <fullName evidence="1">Uncharacterized protein</fullName>
    </submittedName>
</protein>
<proteinExistence type="predicted"/>
<organism evidence="1 2">
    <name type="scientific">Trichonephila clavipes</name>
    <name type="common">Golden silk orbweaver</name>
    <name type="synonym">Nephila clavipes</name>
    <dbReference type="NCBI Taxonomy" id="2585209"/>
    <lineage>
        <taxon>Eukaryota</taxon>
        <taxon>Metazoa</taxon>
        <taxon>Ecdysozoa</taxon>
        <taxon>Arthropoda</taxon>
        <taxon>Chelicerata</taxon>
        <taxon>Arachnida</taxon>
        <taxon>Araneae</taxon>
        <taxon>Araneomorphae</taxon>
        <taxon>Entelegynae</taxon>
        <taxon>Araneoidea</taxon>
        <taxon>Nephilidae</taxon>
        <taxon>Trichonephila</taxon>
    </lineage>
</organism>
<reference evidence="1" key="1">
    <citation type="submission" date="2020-08" db="EMBL/GenBank/DDBJ databases">
        <title>Multicomponent nature underlies the extraordinary mechanical properties of spider dragline silk.</title>
        <authorList>
            <person name="Kono N."/>
            <person name="Nakamura H."/>
            <person name="Mori M."/>
            <person name="Yoshida Y."/>
            <person name="Ohtoshi R."/>
            <person name="Malay A.D."/>
            <person name="Moran D.A.P."/>
            <person name="Tomita M."/>
            <person name="Numata K."/>
            <person name="Arakawa K."/>
        </authorList>
    </citation>
    <scope>NUCLEOTIDE SEQUENCE</scope>
</reference>
<dbReference type="EMBL" id="BMAU01021225">
    <property type="protein sequence ID" value="GFY01102.1"/>
    <property type="molecule type" value="Genomic_DNA"/>
</dbReference>